<gene>
    <name evidence="3" type="ORF">A4X06_0g74</name>
</gene>
<feature type="transmembrane region" description="Helical" evidence="2">
    <location>
        <begin position="104"/>
        <end position="131"/>
    </location>
</feature>
<evidence type="ECO:0000313" key="3">
    <source>
        <dbReference type="EMBL" id="KAE8256100.1"/>
    </source>
</evidence>
<keyword evidence="2" id="KW-0472">Membrane</keyword>
<feature type="compositionally biased region" description="Polar residues" evidence="1">
    <location>
        <begin position="484"/>
        <end position="493"/>
    </location>
</feature>
<feature type="region of interest" description="Disordered" evidence="1">
    <location>
        <begin position="1"/>
        <end position="21"/>
    </location>
</feature>
<protein>
    <submittedName>
        <fullName evidence="3">Uncharacterized protein</fullName>
    </submittedName>
</protein>
<feature type="region of interest" description="Disordered" evidence="1">
    <location>
        <begin position="385"/>
        <end position="493"/>
    </location>
</feature>
<dbReference type="AlphaFoldDB" id="A0A8X7N292"/>
<evidence type="ECO:0000256" key="1">
    <source>
        <dbReference type="SAM" id="MobiDB-lite"/>
    </source>
</evidence>
<keyword evidence="4" id="KW-1185">Reference proteome</keyword>
<name>A0A8X7N292_9BASI</name>
<feature type="compositionally biased region" description="Polar residues" evidence="1">
    <location>
        <begin position="9"/>
        <end position="21"/>
    </location>
</feature>
<keyword evidence="2" id="KW-1133">Transmembrane helix</keyword>
<feature type="transmembrane region" description="Helical" evidence="2">
    <location>
        <begin position="37"/>
        <end position="59"/>
    </location>
</feature>
<organism evidence="3 4">
    <name type="scientific">Tilletia controversa</name>
    <name type="common">dwarf bunt fungus</name>
    <dbReference type="NCBI Taxonomy" id="13291"/>
    <lineage>
        <taxon>Eukaryota</taxon>
        <taxon>Fungi</taxon>
        <taxon>Dikarya</taxon>
        <taxon>Basidiomycota</taxon>
        <taxon>Ustilaginomycotina</taxon>
        <taxon>Exobasidiomycetes</taxon>
        <taxon>Tilletiales</taxon>
        <taxon>Tilletiaceae</taxon>
        <taxon>Tilletia</taxon>
    </lineage>
</organism>
<feature type="transmembrane region" description="Helical" evidence="2">
    <location>
        <begin position="71"/>
        <end position="92"/>
    </location>
</feature>
<sequence>MALNPFSFPDTTNLPDPTSIQLPPPGITTTDAIREPLIFVVLYTALAAPLIPLLVLLLISPISHRTWAYRLNVMILLLGLALAACNDAAEIIGMFSPLKLNIRLLVATAAFNQLVPLVADCVLLIRVAAVFPKRTVSNLVRYTLLGIPILLKIGRLVCIGLFASYFVRKGQELGPLLVLKALIPSPYMYAEAIMQTCDNGFCSILFLYKLNQQQNLRKTRAGLAKRPSAESTISRVRRLFIAALSSFLLPFLTNIAIIILSPLKPQDEPITIMVAINAYVTIYSLLFATVWVPTGDPLGTALTAQTGSHVWSSGDAVLRDRCTYCSSRRLSTKVNPSDFEALANYSGIKSPTYSTAGSRVANPPIGSAFTPAGLGHSSLEMRRIPQKSVNSIRVDEKTERNSRELGGRLQQSLRPTHVLQEEEEEETTTWSLSSTAADDVVLSSPSGHSTPLRSIEGSPGLRLNGFGPRRGPPADGVRVHIERQSISSASTPP</sequence>
<reference evidence="3" key="2">
    <citation type="journal article" date="2019" name="IMA Fungus">
        <title>Genome sequencing and comparison of five Tilletia species to identify candidate genes for the detection of regulated species infecting wheat.</title>
        <authorList>
            <person name="Nguyen H.D.T."/>
            <person name="Sultana T."/>
            <person name="Kesanakurti P."/>
            <person name="Hambleton S."/>
        </authorList>
    </citation>
    <scope>NUCLEOTIDE SEQUENCE</scope>
    <source>
        <strain evidence="3">DAOMC 236426</strain>
    </source>
</reference>
<feature type="transmembrane region" description="Helical" evidence="2">
    <location>
        <begin position="272"/>
        <end position="292"/>
    </location>
</feature>
<reference evidence="3" key="1">
    <citation type="submission" date="2016-04" db="EMBL/GenBank/DDBJ databases">
        <authorList>
            <person name="Nguyen H.D."/>
            <person name="Samba Siva P."/>
            <person name="Cullis J."/>
            <person name="Levesque C.A."/>
            <person name="Hambleton S."/>
        </authorList>
    </citation>
    <scope>NUCLEOTIDE SEQUENCE</scope>
    <source>
        <strain evidence="3">DAOMC 236426</strain>
    </source>
</reference>
<evidence type="ECO:0000313" key="4">
    <source>
        <dbReference type="Proteomes" id="UP000077684"/>
    </source>
</evidence>
<feature type="transmembrane region" description="Helical" evidence="2">
    <location>
        <begin position="187"/>
        <end position="208"/>
    </location>
</feature>
<feature type="transmembrane region" description="Helical" evidence="2">
    <location>
        <begin position="143"/>
        <end position="167"/>
    </location>
</feature>
<dbReference type="Proteomes" id="UP000077684">
    <property type="component" value="Unassembled WGS sequence"/>
</dbReference>
<accession>A0A8X7N292</accession>
<feature type="compositionally biased region" description="Polar residues" evidence="1">
    <location>
        <begin position="443"/>
        <end position="452"/>
    </location>
</feature>
<feature type="transmembrane region" description="Helical" evidence="2">
    <location>
        <begin position="239"/>
        <end position="260"/>
    </location>
</feature>
<keyword evidence="2" id="KW-0812">Transmembrane</keyword>
<dbReference type="EMBL" id="LWDE02000004">
    <property type="protein sequence ID" value="KAE8256100.1"/>
    <property type="molecule type" value="Genomic_DNA"/>
</dbReference>
<evidence type="ECO:0000256" key="2">
    <source>
        <dbReference type="SAM" id="Phobius"/>
    </source>
</evidence>
<feature type="compositionally biased region" description="Basic and acidic residues" evidence="1">
    <location>
        <begin position="393"/>
        <end position="406"/>
    </location>
</feature>
<proteinExistence type="predicted"/>
<comment type="caution">
    <text evidence="3">The sequence shown here is derived from an EMBL/GenBank/DDBJ whole genome shotgun (WGS) entry which is preliminary data.</text>
</comment>